<feature type="region of interest" description="Disordered" evidence="1">
    <location>
        <begin position="123"/>
        <end position="143"/>
    </location>
</feature>
<dbReference type="EMBL" id="JAAGAX010000007">
    <property type="protein sequence ID" value="KAF2308982.1"/>
    <property type="molecule type" value="Genomic_DNA"/>
</dbReference>
<proteinExistence type="predicted"/>
<dbReference type="Gene3D" id="2.170.15.10">
    <property type="entry name" value="Proaerolysin, chain A, domain 3"/>
    <property type="match status" value="1"/>
</dbReference>
<dbReference type="InterPro" id="IPR053237">
    <property type="entry name" value="Natterin_C"/>
</dbReference>
<keyword evidence="3" id="KW-1185">Reference proteome</keyword>
<evidence type="ECO:0000256" key="1">
    <source>
        <dbReference type="SAM" id="MobiDB-lite"/>
    </source>
</evidence>
<dbReference type="SUPFAM" id="SSF56973">
    <property type="entry name" value="Aerolisin/ETX pore-forming domain"/>
    <property type="match status" value="1"/>
</dbReference>
<sequence>MHGSSTRELVAGIGSGVNDSPHESLISVTVSFEDTSSFTFSKFIDNGGCPTSIQTGFARIVEGKIEVTAEVTTSLEWNRTTTETRKAEATYQAVVPPMTRVTIDYVATQGTCNVPFSYTQRDKLSHDGSSLTTQKIDEPNLRP</sequence>
<comment type="caution">
    <text evidence="2">The sequence shown here is derived from an EMBL/GenBank/DDBJ whole genome shotgun (WGS) entry which is preliminary data.</text>
</comment>
<organism evidence="2 3">
    <name type="scientific">Hevea brasiliensis</name>
    <name type="common">Para rubber tree</name>
    <name type="synonym">Siphonia brasiliensis</name>
    <dbReference type="NCBI Taxonomy" id="3981"/>
    <lineage>
        <taxon>Eukaryota</taxon>
        <taxon>Viridiplantae</taxon>
        <taxon>Streptophyta</taxon>
        <taxon>Embryophyta</taxon>
        <taxon>Tracheophyta</taxon>
        <taxon>Spermatophyta</taxon>
        <taxon>Magnoliopsida</taxon>
        <taxon>eudicotyledons</taxon>
        <taxon>Gunneridae</taxon>
        <taxon>Pentapetalae</taxon>
        <taxon>rosids</taxon>
        <taxon>fabids</taxon>
        <taxon>Malpighiales</taxon>
        <taxon>Euphorbiaceae</taxon>
        <taxon>Crotonoideae</taxon>
        <taxon>Micrandreae</taxon>
        <taxon>Hevea</taxon>
    </lineage>
</organism>
<name>A0A6A6M5N3_HEVBR</name>
<gene>
    <name evidence="2" type="ORF">GH714_027051</name>
</gene>
<dbReference type="AlphaFoldDB" id="A0A6A6M5N3"/>
<evidence type="ECO:0000313" key="2">
    <source>
        <dbReference type="EMBL" id="KAF2308982.1"/>
    </source>
</evidence>
<reference evidence="2 3" key="1">
    <citation type="journal article" date="2020" name="Mol. Plant">
        <title>The Chromosome-Based Rubber Tree Genome Provides New Insights into Spurge Genome Evolution and Rubber Biosynthesis.</title>
        <authorList>
            <person name="Liu J."/>
            <person name="Shi C."/>
            <person name="Shi C.C."/>
            <person name="Li W."/>
            <person name="Zhang Q.J."/>
            <person name="Zhang Y."/>
            <person name="Li K."/>
            <person name="Lu H.F."/>
            <person name="Shi C."/>
            <person name="Zhu S.T."/>
            <person name="Xiao Z.Y."/>
            <person name="Nan H."/>
            <person name="Yue Y."/>
            <person name="Zhu X.G."/>
            <person name="Wu Y."/>
            <person name="Hong X.N."/>
            <person name="Fan G.Y."/>
            <person name="Tong Y."/>
            <person name="Zhang D."/>
            <person name="Mao C.L."/>
            <person name="Liu Y.L."/>
            <person name="Hao S.J."/>
            <person name="Liu W.Q."/>
            <person name="Lv M.Q."/>
            <person name="Zhang H.B."/>
            <person name="Liu Y."/>
            <person name="Hu-Tang G.R."/>
            <person name="Wang J.P."/>
            <person name="Wang J.H."/>
            <person name="Sun Y.H."/>
            <person name="Ni S.B."/>
            <person name="Chen W.B."/>
            <person name="Zhang X.C."/>
            <person name="Jiao Y.N."/>
            <person name="Eichler E.E."/>
            <person name="Li G.H."/>
            <person name="Liu X."/>
            <person name="Gao L.Z."/>
        </authorList>
    </citation>
    <scope>NUCLEOTIDE SEQUENCE [LARGE SCALE GENOMIC DNA]</scope>
    <source>
        <strain evidence="3">cv. GT1</strain>
        <tissue evidence="2">Leaf</tissue>
    </source>
</reference>
<protein>
    <submittedName>
        <fullName evidence="2">Uncharacterized protein</fullName>
    </submittedName>
</protein>
<dbReference type="PANTHER" id="PTHR39244">
    <property type="entry name" value="NATTERIN-4"/>
    <property type="match status" value="1"/>
</dbReference>
<evidence type="ECO:0000313" key="3">
    <source>
        <dbReference type="Proteomes" id="UP000467840"/>
    </source>
</evidence>
<dbReference type="Proteomes" id="UP000467840">
    <property type="component" value="Chromosome 17"/>
</dbReference>
<dbReference type="PANTHER" id="PTHR39244:SF5">
    <property type="entry name" value="NATTERIN-3-LIKE"/>
    <property type="match status" value="1"/>
</dbReference>
<accession>A0A6A6M5N3</accession>